<feature type="domain" description="GST N-terminal" evidence="1">
    <location>
        <begin position="8"/>
        <end position="102"/>
    </location>
</feature>
<dbReference type="InterPro" id="IPR004045">
    <property type="entry name" value="Glutathione_S-Trfase_N"/>
</dbReference>
<dbReference type="Gene3D" id="1.20.1050.10">
    <property type="match status" value="1"/>
</dbReference>
<keyword evidence="3" id="KW-1185">Reference proteome</keyword>
<organism evidence="2 3">
    <name type="scientific">Ephemerocybe angulata</name>
    <dbReference type="NCBI Taxonomy" id="980116"/>
    <lineage>
        <taxon>Eukaryota</taxon>
        <taxon>Fungi</taxon>
        <taxon>Dikarya</taxon>
        <taxon>Basidiomycota</taxon>
        <taxon>Agaricomycotina</taxon>
        <taxon>Agaricomycetes</taxon>
        <taxon>Agaricomycetidae</taxon>
        <taxon>Agaricales</taxon>
        <taxon>Agaricineae</taxon>
        <taxon>Psathyrellaceae</taxon>
        <taxon>Ephemerocybe</taxon>
    </lineage>
</organism>
<dbReference type="SUPFAM" id="SSF52833">
    <property type="entry name" value="Thioredoxin-like"/>
    <property type="match status" value="1"/>
</dbReference>
<comment type="caution">
    <text evidence="2">The sequence shown here is derived from an EMBL/GenBank/DDBJ whole genome shotgun (WGS) entry which is preliminary data.</text>
</comment>
<sequence>MITIFDLDSSYPDGKSLSPYACRVRIALNYKNLPHKSTFLSPLALEAESKAHNIPANDTELKPDGTPGKYTIPAIHDPTTGRIITDSLSIIAYLDQTYPDTHQFTSPDLGRVAGFAVEDLVLSQIVPHLWPVVTSRVLGYMTEEFVQAFKPTYEAGIGMSLEEFLANSEHAEKYWTSAKAGLDALERFFEKSERVAGERGEGPLGPWIGGSRFGYADVVLGGVLLWVSRAMGEESEEWKGLREWNGGRWGRFFDALRPYTVIHL</sequence>
<dbReference type="Gene3D" id="3.40.30.10">
    <property type="entry name" value="Glutaredoxin"/>
    <property type="match status" value="1"/>
</dbReference>
<proteinExistence type="predicted"/>
<dbReference type="SUPFAM" id="SSF47616">
    <property type="entry name" value="GST C-terminal domain-like"/>
    <property type="match status" value="1"/>
</dbReference>
<dbReference type="Pfam" id="PF22041">
    <property type="entry name" value="GST_C_7"/>
    <property type="match status" value="1"/>
</dbReference>
<dbReference type="PROSITE" id="PS50404">
    <property type="entry name" value="GST_NTER"/>
    <property type="match status" value="1"/>
</dbReference>
<dbReference type="OrthoDB" id="4951845at2759"/>
<dbReference type="Proteomes" id="UP000521943">
    <property type="component" value="Unassembled WGS sequence"/>
</dbReference>
<dbReference type="PANTHER" id="PTHR42673">
    <property type="entry name" value="MALEYLACETOACETATE ISOMERASE"/>
    <property type="match status" value="1"/>
</dbReference>
<dbReference type="GO" id="GO:0006749">
    <property type="term" value="P:glutathione metabolic process"/>
    <property type="evidence" value="ECO:0007669"/>
    <property type="project" value="TreeGrafter"/>
</dbReference>
<accession>A0A8H6M5B1</accession>
<dbReference type="InterPro" id="IPR036249">
    <property type="entry name" value="Thioredoxin-like_sf"/>
</dbReference>
<dbReference type="CDD" id="cd00299">
    <property type="entry name" value="GST_C_family"/>
    <property type="match status" value="1"/>
</dbReference>
<evidence type="ECO:0000313" key="3">
    <source>
        <dbReference type="Proteomes" id="UP000521943"/>
    </source>
</evidence>
<dbReference type="AlphaFoldDB" id="A0A8H6M5B1"/>
<protein>
    <recommendedName>
        <fullName evidence="1">GST N-terminal domain-containing protein</fullName>
    </recommendedName>
</protein>
<dbReference type="Pfam" id="PF13417">
    <property type="entry name" value="GST_N_3"/>
    <property type="match status" value="1"/>
</dbReference>
<evidence type="ECO:0000259" key="1">
    <source>
        <dbReference type="PROSITE" id="PS50404"/>
    </source>
</evidence>
<name>A0A8H6M5B1_9AGAR</name>
<evidence type="ECO:0000313" key="2">
    <source>
        <dbReference type="EMBL" id="KAF6756258.1"/>
    </source>
</evidence>
<gene>
    <name evidence="2" type="ORF">DFP72DRAFT_1169212</name>
</gene>
<reference evidence="2 3" key="1">
    <citation type="submission" date="2020-07" db="EMBL/GenBank/DDBJ databases">
        <title>Comparative genomics of pyrophilous fungi reveals a link between fire events and developmental genes.</title>
        <authorList>
            <consortium name="DOE Joint Genome Institute"/>
            <person name="Steindorff A.S."/>
            <person name="Carver A."/>
            <person name="Calhoun S."/>
            <person name="Stillman K."/>
            <person name="Liu H."/>
            <person name="Lipzen A."/>
            <person name="Pangilinan J."/>
            <person name="Labutti K."/>
            <person name="Bruns T.D."/>
            <person name="Grigoriev I.V."/>
        </authorList>
    </citation>
    <scope>NUCLEOTIDE SEQUENCE [LARGE SCALE GENOMIC DNA]</scope>
    <source>
        <strain evidence="2 3">CBS 144469</strain>
    </source>
</reference>
<dbReference type="EMBL" id="JACGCI010000027">
    <property type="protein sequence ID" value="KAF6756258.1"/>
    <property type="molecule type" value="Genomic_DNA"/>
</dbReference>
<dbReference type="GO" id="GO:0016034">
    <property type="term" value="F:maleylacetoacetate isomerase activity"/>
    <property type="evidence" value="ECO:0007669"/>
    <property type="project" value="TreeGrafter"/>
</dbReference>
<dbReference type="GO" id="GO:0006559">
    <property type="term" value="P:L-phenylalanine catabolic process"/>
    <property type="evidence" value="ECO:0007669"/>
    <property type="project" value="TreeGrafter"/>
</dbReference>
<dbReference type="InterPro" id="IPR054416">
    <property type="entry name" value="GST_UstS-like_C"/>
</dbReference>
<dbReference type="GO" id="GO:0004364">
    <property type="term" value="F:glutathione transferase activity"/>
    <property type="evidence" value="ECO:0007669"/>
    <property type="project" value="TreeGrafter"/>
</dbReference>
<dbReference type="PANTHER" id="PTHR42673:SF4">
    <property type="entry name" value="MALEYLACETOACETATE ISOMERASE"/>
    <property type="match status" value="1"/>
</dbReference>
<dbReference type="InterPro" id="IPR036282">
    <property type="entry name" value="Glutathione-S-Trfase_C_sf"/>
</dbReference>